<evidence type="ECO:0000313" key="1">
    <source>
        <dbReference type="EMBL" id="KAJ8009437.1"/>
    </source>
</evidence>
<evidence type="ECO:0000313" key="2">
    <source>
        <dbReference type="Proteomes" id="UP001157502"/>
    </source>
</evidence>
<dbReference type="Proteomes" id="UP001157502">
    <property type="component" value="Chromosome 7"/>
</dbReference>
<gene>
    <name evidence="1" type="ORF">DPEC_G00088860</name>
</gene>
<name>A0ACC2H0I7_DALPE</name>
<comment type="caution">
    <text evidence="1">The sequence shown here is derived from an EMBL/GenBank/DDBJ whole genome shotgun (WGS) entry which is preliminary data.</text>
</comment>
<keyword evidence="2" id="KW-1185">Reference proteome</keyword>
<dbReference type="EMBL" id="CM055734">
    <property type="protein sequence ID" value="KAJ8009437.1"/>
    <property type="molecule type" value="Genomic_DNA"/>
</dbReference>
<organism evidence="1 2">
    <name type="scientific">Dallia pectoralis</name>
    <name type="common">Alaska blackfish</name>
    <dbReference type="NCBI Taxonomy" id="75939"/>
    <lineage>
        <taxon>Eukaryota</taxon>
        <taxon>Metazoa</taxon>
        <taxon>Chordata</taxon>
        <taxon>Craniata</taxon>
        <taxon>Vertebrata</taxon>
        <taxon>Euteleostomi</taxon>
        <taxon>Actinopterygii</taxon>
        <taxon>Neopterygii</taxon>
        <taxon>Teleostei</taxon>
        <taxon>Protacanthopterygii</taxon>
        <taxon>Esociformes</taxon>
        <taxon>Umbridae</taxon>
        <taxon>Dallia</taxon>
    </lineage>
</organism>
<reference evidence="1" key="1">
    <citation type="submission" date="2021-05" db="EMBL/GenBank/DDBJ databases">
        <authorList>
            <person name="Pan Q."/>
            <person name="Jouanno E."/>
            <person name="Zahm M."/>
            <person name="Klopp C."/>
            <person name="Cabau C."/>
            <person name="Louis A."/>
            <person name="Berthelot C."/>
            <person name="Parey E."/>
            <person name="Roest Crollius H."/>
            <person name="Montfort J."/>
            <person name="Robinson-Rechavi M."/>
            <person name="Bouchez O."/>
            <person name="Lampietro C."/>
            <person name="Lopez Roques C."/>
            <person name="Donnadieu C."/>
            <person name="Postlethwait J."/>
            <person name="Bobe J."/>
            <person name="Dillon D."/>
            <person name="Chandos A."/>
            <person name="von Hippel F."/>
            <person name="Guiguen Y."/>
        </authorList>
    </citation>
    <scope>NUCLEOTIDE SEQUENCE</scope>
    <source>
        <strain evidence="1">YG-Jan2019</strain>
    </source>
</reference>
<proteinExistence type="predicted"/>
<accession>A0ACC2H0I7</accession>
<sequence>MLGQSKVNIKIGDQTFPHLTWVANIPEPCLLGMDFLRTTGCVLDLVENTVLLGHNHLYTLVSHRPGPNGEEKPREGPNPTAPIRYEPQELNTIIKPTKEQVPSPPSHHTTADVPPLGETVRGAGTIVPPAPLSRLPHAQPGTQQRLHEHQTRLPSAVVSRAATVCRTTTDQAVEETVRLVMEQNQEGLTETQQRQLWDVIYEHRAAFATGPTDMGRTHILQHEIDTGISHPIRQRPRRLPLMKQAAADQCLEEMRAAGVVEPSESPWMSPVVLVKKKDGTWRYCVDFRQLNDITVKDSYPLPRVDESLDRIKGSVWFSSLDLRSGYWQVPLSTEARPKTAFSTGSGLWQFTAMPFGLCNAPATFERLMERVLADVPGNNLQVYLDDVLVHGVNFEAALTALQTVLSKIQQAGLKLNPGKCKLMRKELVFLGHKVSGEGVGTEEGKVTAVRDWPTPKNLTELRSFLGLASYYRRFIAGFSTKAAPLNRLTNKNTRFAWGTEQQQAFDTLKTSLCQSPVLTTPEPGGEFVLDTDASNEGLGAVLAQVTAKGERVIAYYSRTFSRPEKNYCVTRRELLAVVESVNQFKHYLCGLKFLIRTDHASLKWLLSFREPEGQVARWIERLQEYNFTILHRKGEAHTNADGLSRRPCPTDCSHCSRAEDRDHEAVKENEARCRALRLDQPADWTTEQQKDQELKDVMEWVGKGQRPEWQEVVVASPGVRGLWAQWDSLSLRDGMLWRRWKEPATGRERWQVVVPQSRRQEVLAHHHGQP</sequence>
<protein>
    <submittedName>
        <fullName evidence="1">Uncharacterized protein</fullName>
    </submittedName>
</protein>